<sequence>MKITIQFNQQQSLHLLCVANHHSSASQALTTSPFFWTANIHLPSEQHCRFDNFGSFAPSGPHTTIFSSSSCRFCLRLHLIVVSVDIFAFIYVSSSLPSLSTPSPRRRLLLPPSRREFIVDRRRLLLPPSRREFIVDRRSACRDRPQWPSPQGALGNAPVGTSLCRCGGGFLRVCIPCNGFRHRVSPDLSSDKSHLVRDP</sequence>
<evidence type="ECO:0000313" key="2">
    <source>
        <dbReference type="Proteomes" id="UP001234178"/>
    </source>
</evidence>
<gene>
    <name evidence="1" type="ORF">OUZ56_025253</name>
</gene>
<evidence type="ECO:0000313" key="1">
    <source>
        <dbReference type="EMBL" id="KAK4013008.1"/>
    </source>
</evidence>
<dbReference type="EMBL" id="JAOYFB010000004">
    <property type="protein sequence ID" value="KAK4013008.1"/>
    <property type="molecule type" value="Genomic_DNA"/>
</dbReference>
<dbReference type="Proteomes" id="UP001234178">
    <property type="component" value="Unassembled WGS sequence"/>
</dbReference>
<organism evidence="1 2">
    <name type="scientific">Daphnia magna</name>
    <dbReference type="NCBI Taxonomy" id="35525"/>
    <lineage>
        <taxon>Eukaryota</taxon>
        <taxon>Metazoa</taxon>
        <taxon>Ecdysozoa</taxon>
        <taxon>Arthropoda</taxon>
        <taxon>Crustacea</taxon>
        <taxon>Branchiopoda</taxon>
        <taxon>Diplostraca</taxon>
        <taxon>Cladocera</taxon>
        <taxon>Anomopoda</taxon>
        <taxon>Daphniidae</taxon>
        <taxon>Daphnia</taxon>
    </lineage>
</organism>
<protein>
    <submittedName>
        <fullName evidence="1">Uncharacterized protein</fullName>
    </submittedName>
</protein>
<name>A0ABQ9ZJA4_9CRUS</name>
<proteinExistence type="predicted"/>
<reference evidence="1 2" key="1">
    <citation type="journal article" date="2023" name="Nucleic Acids Res.">
        <title>The hologenome of Daphnia magna reveals possible DNA methylation and microbiome-mediated evolution of the host genome.</title>
        <authorList>
            <person name="Chaturvedi A."/>
            <person name="Li X."/>
            <person name="Dhandapani V."/>
            <person name="Marshall H."/>
            <person name="Kissane S."/>
            <person name="Cuenca-Cambronero M."/>
            <person name="Asole G."/>
            <person name="Calvet F."/>
            <person name="Ruiz-Romero M."/>
            <person name="Marangio P."/>
            <person name="Guigo R."/>
            <person name="Rago D."/>
            <person name="Mirbahai L."/>
            <person name="Eastwood N."/>
            <person name="Colbourne J.K."/>
            <person name="Zhou J."/>
            <person name="Mallon E."/>
            <person name="Orsini L."/>
        </authorList>
    </citation>
    <scope>NUCLEOTIDE SEQUENCE [LARGE SCALE GENOMIC DNA]</scope>
    <source>
        <strain evidence="1">LRV0_1</strain>
    </source>
</reference>
<comment type="caution">
    <text evidence="1">The sequence shown here is derived from an EMBL/GenBank/DDBJ whole genome shotgun (WGS) entry which is preliminary data.</text>
</comment>
<keyword evidence="2" id="KW-1185">Reference proteome</keyword>
<accession>A0ABQ9ZJA4</accession>